<evidence type="ECO:0000259" key="3">
    <source>
        <dbReference type="Pfam" id="PF23771"/>
    </source>
</evidence>
<evidence type="ECO:0008006" key="5">
    <source>
        <dbReference type="Google" id="ProtNLM"/>
    </source>
</evidence>
<organism evidence="4">
    <name type="scientific">uncultured Desulfobacterium sp</name>
    <dbReference type="NCBI Taxonomy" id="201089"/>
    <lineage>
        <taxon>Bacteria</taxon>
        <taxon>Pseudomonadati</taxon>
        <taxon>Thermodesulfobacteriota</taxon>
        <taxon>Desulfobacteria</taxon>
        <taxon>Desulfobacterales</taxon>
        <taxon>Desulfobacteriaceae</taxon>
        <taxon>Desulfobacterium</taxon>
        <taxon>environmental samples</taxon>
    </lineage>
</organism>
<dbReference type="InterPro" id="IPR024498">
    <property type="entry name" value="DUF2786"/>
</dbReference>
<proteinExistence type="predicted"/>
<dbReference type="Pfam" id="PF23771">
    <property type="entry name" value="DUF7168"/>
    <property type="match status" value="1"/>
</dbReference>
<reference evidence="4" key="1">
    <citation type="submission" date="2018-01" db="EMBL/GenBank/DDBJ databases">
        <authorList>
            <person name="Regsiter A."/>
            <person name="William W."/>
        </authorList>
    </citation>
    <scope>NUCLEOTIDE SEQUENCE</scope>
    <source>
        <strain evidence="4">TRIP AH-1</strain>
    </source>
</reference>
<sequence length="370" mass="42749">MAHQKPSHIAVEEDLCRRILHGLACEWENAIWVLESSLRLAIKRPIFSICDMKGRWGSWSCEKNEISISKDLVLNHSWDAVREILLHEMAHQLTEQLLDGRLEPPHGPKFKKACHLLRANPKASGNYALLDQRISAYTSEDKILIRVKKLIALAQSQNRFEAEAAMLKAHELILKYNVELIESHDNHDIITVFVGTPALRHFREDYHLAGLLQDFYFVYGIWVPSYVLEKGNMGRVLEISGTGSNVRIACYVYDFIRRFISSQWTEYNRKRRLNRFRMTDFAVGIIEGFRSKLNQDVSSKIKSHNTKCMTVILDAKLKEHIHYKYPRVSTVRGRAIRNDKSVLKDGISAGKELVIHKGIVHRNTEIRLLN</sequence>
<dbReference type="InterPro" id="IPR006640">
    <property type="entry name" value="SprT-like_domain"/>
</dbReference>
<dbReference type="AlphaFoldDB" id="A0A445N0Z5"/>
<evidence type="ECO:0000313" key="4">
    <source>
        <dbReference type="EMBL" id="SPD75405.1"/>
    </source>
</evidence>
<feature type="domain" description="DUF2786" evidence="2">
    <location>
        <begin position="142"/>
        <end position="179"/>
    </location>
</feature>
<dbReference type="Pfam" id="PF10979">
    <property type="entry name" value="DUF2786"/>
    <property type="match status" value="1"/>
</dbReference>
<name>A0A445N0Z5_9BACT</name>
<dbReference type="InterPro" id="IPR055592">
    <property type="entry name" value="DUF7168"/>
</dbReference>
<dbReference type="EMBL" id="OJIN01000201">
    <property type="protein sequence ID" value="SPD75405.1"/>
    <property type="molecule type" value="Genomic_DNA"/>
</dbReference>
<evidence type="ECO:0000259" key="2">
    <source>
        <dbReference type="Pfam" id="PF10979"/>
    </source>
</evidence>
<accession>A0A445N0Z5</accession>
<feature type="domain" description="SprT-like" evidence="1">
    <location>
        <begin position="52"/>
        <end position="117"/>
    </location>
</feature>
<gene>
    <name evidence="4" type="ORF">PITCH_A580008</name>
</gene>
<evidence type="ECO:0000259" key="1">
    <source>
        <dbReference type="Pfam" id="PF10263"/>
    </source>
</evidence>
<protein>
    <recommendedName>
        <fullName evidence="5">DUF2786 domain-containing protein</fullName>
    </recommendedName>
</protein>
<dbReference type="Pfam" id="PF10263">
    <property type="entry name" value="SprT-like"/>
    <property type="match status" value="1"/>
</dbReference>
<feature type="domain" description="DUF7168" evidence="3">
    <location>
        <begin position="196"/>
        <end position="299"/>
    </location>
</feature>
<dbReference type="GO" id="GO:0006950">
    <property type="term" value="P:response to stress"/>
    <property type="evidence" value="ECO:0007669"/>
    <property type="project" value="UniProtKB-ARBA"/>
</dbReference>
<dbReference type="Gene3D" id="3.30.2010.10">
    <property type="entry name" value="Metalloproteases ('zincins'), catalytic domain"/>
    <property type="match status" value="1"/>
</dbReference>